<protein>
    <submittedName>
        <fullName evidence="1">Uncharacterized protein</fullName>
    </submittedName>
</protein>
<evidence type="ECO:0000313" key="1">
    <source>
        <dbReference type="EMBL" id="ALE38919.1"/>
    </source>
</evidence>
<proteinExistence type="predicted"/>
<name>A0A0M4N4X3_LEPIR</name>
<dbReference type="PATRIC" id="fig|1279460.3.peg.1740"/>
<accession>A0A0M4N4X3</accession>
<reference evidence="1 2" key="1">
    <citation type="journal article" date="2015" name="Genome Announc.">
        <title>Whole-Genome Sequence of Leptospira interrogans Serovar Hardjo Subtype Hardjoprajitno Strain Norma, Isolated from Cattle in a Leptospirosis Outbreak in Brazil.</title>
        <authorList>
            <person name="Cosate M.R."/>
            <person name="Soares S.C."/>
            <person name="Mendes T.A."/>
            <person name="Raittz R.T."/>
            <person name="Moreira E.C."/>
            <person name="Leite R."/>
            <person name="Fernandes G.R."/>
            <person name="Haddad J.P."/>
            <person name="Ortega J.M."/>
        </authorList>
    </citation>
    <scope>NUCLEOTIDE SEQUENCE [LARGE SCALE GENOMIC DNA]</scope>
    <source>
        <strain evidence="1 2">Norma</strain>
    </source>
</reference>
<dbReference type="EMBL" id="CP012603">
    <property type="protein sequence ID" value="ALE38919.1"/>
    <property type="molecule type" value="Genomic_DNA"/>
</dbReference>
<evidence type="ECO:0000313" key="2">
    <source>
        <dbReference type="Proteomes" id="UP000056502"/>
    </source>
</evidence>
<gene>
    <name evidence="1" type="ORF">G436_1728</name>
</gene>
<sequence length="48" mass="5628">MWELSQIVNLQLNLVGTTIKYKRIIVQSGFCTKLLFYAYHQNLNPILT</sequence>
<dbReference type="AlphaFoldDB" id="A0A0M4N4X3"/>
<dbReference type="AntiFam" id="ANF00051">
    <property type="entry name" value="Translation of DNA tandem repeat"/>
</dbReference>
<organism evidence="1">
    <name type="scientific">Leptospira interrogans serovar Hardjo str. Norma</name>
    <dbReference type="NCBI Taxonomy" id="1279460"/>
    <lineage>
        <taxon>Bacteria</taxon>
        <taxon>Pseudomonadati</taxon>
        <taxon>Spirochaetota</taxon>
        <taxon>Spirochaetia</taxon>
        <taxon>Leptospirales</taxon>
        <taxon>Leptospiraceae</taxon>
        <taxon>Leptospira</taxon>
    </lineage>
</organism>
<dbReference type="Proteomes" id="UP000056502">
    <property type="component" value="Chromosome I"/>
</dbReference>